<dbReference type="GO" id="GO:0016984">
    <property type="term" value="F:ribulose-bisphosphate carboxylase activity"/>
    <property type="evidence" value="ECO:0007669"/>
    <property type="project" value="InterPro"/>
</dbReference>
<feature type="domain" description="Ribulose bisphosphate carboxylase large subunit C-terminal" evidence="1">
    <location>
        <begin position="119"/>
        <end position="363"/>
    </location>
</feature>
<dbReference type="InterPro" id="IPR033966">
    <property type="entry name" value="RuBisCO"/>
</dbReference>
<evidence type="ECO:0000313" key="2">
    <source>
        <dbReference type="EMBL" id="PWN05356.1"/>
    </source>
</evidence>
<organism evidence="2 3">
    <name type="scientific">Rhodohalobacter mucosus</name>
    <dbReference type="NCBI Taxonomy" id="2079485"/>
    <lineage>
        <taxon>Bacteria</taxon>
        <taxon>Pseudomonadati</taxon>
        <taxon>Balneolota</taxon>
        <taxon>Balneolia</taxon>
        <taxon>Balneolales</taxon>
        <taxon>Balneolaceae</taxon>
        <taxon>Rhodohalobacter</taxon>
    </lineage>
</organism>
<dbReference type="EMBL" id="QGGB01000010">
    <property type="protein sequence ID" value="PWN05356.1"/>
    <property type="molecule type" value="Genomic_DNA"/>
</dbReference>
<name>A0A316TZ96_9BACT</name>
<dbReference type="RefSeq" id="WP_109647912.1">
    <property type="nucleotide sequence ID" value="NZ_QGGB01000010.1"/>
</dbReference>
<sequence length="373" mass="40533">MATVEPESKLFHATYRFTADDIGAAEQIADSICLEQSVEMPRDAVPDHVSSSIAQLLSLFPSSDNLWSATIGYPLHLFDDDPTQFLNVIFGNISLQPGIQLIDLEKDKLHGVLPGPSFGIQGIRELSGVSDRPLSCTALKPVGLSPDELALRAEQFAAGGLDIIKDDHGLADQQSAPFSARVKACVSAIEKGMQKSGKRTLYFPNITTTPNRLMDRYREAADCGADGVLVSAQLCGPAIMKELATIGELPVIAHPSFSGSMVVSHSQGIVAPLYFGTLWRAMGADFIIYPNAMGRFSFTVEQCMDINEHCRQNIEGIKSAFPVPGGGINRDTVPEWMNKYGRDTVFLIGGSLYQHPEGLQFAAAEFQQRLRNT</sequence>
<dbReference type="CDD" id="cd08210">
    <property type="entry name" value="RLP_RrRLP"/>
    <property type="match status" value="1"/>
</dbReference>
<dbReference type="InterPro" id="IPR036422">
    <property type="entry name" value="RuBisCO_lsu_N_sf"/>
</dbReference>
<dbReference type="PANTHER" id="PTHR42704:SF17">
    <property type="entry name" value="RIBULOSE BISPHOSPHATE CARBOXYLASE LARGE CHAIN"/>
    <property type="match status" value="1"/>
</dbReference>
<dbReference type="Gene3D" id="3.20.20.110">
    <property type="entry name" value="Ribulose bisphosphate carboxylase, large subunit, C-terminal domain"/>
    <property type="match status" value="1"/>
</dbReference>
<dbReference type="OrthoDB" id="9770811at2"/>
<evidence type="ECO:0000259" key="1">
    <source>
        <dbReference type="Pfam" id="PF00016"/>
    </source>
</evidence>
<dbReference type="GO" id="GO:0015977">
    <property type="term" value="P:carbon fixation"/>
    <property type="evidence" value="ECO:0007669"/>
    <property type="project" value="InterPro"/>
</dbReference>
<dbReference type="Proteomes" id="UP000245533">
    <property type="component" value="Unassembled WGS sequence"/>
</dbReference>
<dbReference type="SFLD" id="SFLDS00014">
    <property type="entry name" value="RuBisCO"/>
    <property type="match status" value="1"/>
</dbReference>
<evidence type="ECO:0000313" key="3">
    <source>
        <dbReference type="Proteomes" id="UP000245533"/>
    </source>
</evidence>
<dbReference type="GO" id="GO:0000287">
    <property type="term" value="F:magnesium ion binding"/>
    <property type="evidence" value="ECO:0007669"/>
    <property type="project" value="InterPro"/>
</dbReference>
<dbReference type="PANTHER" id="PTHR42704">
    <property type="entry name" value="RIBULOSE BISPHOSPHATE CARBOXYLASE"/>
    <property type="match status" value="1"/>
</dbReference>
<accession>A0A316TZ96</accession>
<dbReference type="SUPFAM" id="SSF54966">
    <property type="entry name" value="RuBisCO, large subunit, small (N-terminal) domain"/>
    <property type="match status" value="1"/>
</dbReference>
<protein>
    <recommendedName>
        <fullName evidence="1">Ribulose bisphosphate carboxylase large subunit C-terminal domain-containing protein</fullName>
    </recommendedName>
</protein>
<dbReference type="SFLD" id="SFLDG00301">
    <property type="entry name" value="RuBisCO-like_proteins"/>
    <property type="match status" value="1"/>
</dbReference>
<reference evidence="2 3" key="1">
    <citation type="submission" date="2018-05" db="EMBL/GenBank/DDBJ databases">
        <title>Rhodohalobacter halophilus gen. nov., sp. nov., a moderately halophilic member of the family Balneolaceae.</title>
        <authorList>
            <person name="Liu Z.-W."/>
        </authorList>
    </citation>
    <scope>NUCLEOTIDE SEQUENCE [LARGE SCALE GENOMIC DNA]</scope>
    <source>
        <strain evidence="2 3">8A47</strain>
    </source>
</reference>
<dbReference type="Pfam" id="PF00016">
    <property type="entry name" value="RuBisCO_large"/>
    <property type="match status" value="1"/>
</dbReference>
<dbReference type="InterPro" id="IPR036376">
    <property type="entry name" value="RuBisCO_lsu_C_sf"/>
</dbReference>
<dbReference type="InterPro" id="IPR000685">
    <property type="entry name" value="RuBisCO_lsu_C"/>
</dbReference>
<gene>
    <name evidence="2" type="ORF">DDZ15_14915</name>
</gene>
<dbReference type="AlphaFoldDB" id="A0A316TZ96"/>
<proteinExistence type="predicted"/>
<dbReference type="SUPFAM" id="SSF51649">
    <property type="entry name" value="RuBisCo, C-terminal domain"/>
    <property type="match status" value="1"/>
</dbReference>
<comment type="caution">
    <text evidence="2">The sequence shown here is derived from an EMBL/GenBank/DDBJ whole genome shotgun (WGS) entry which is preliminary data.</text>
</comment>
<dbReference type="Gene3D" id="3.30.70.150">
    <property type="entry name" value="RuBisCO large subunit, N-terminal domain"/>
    <property type="match status" value="1"/>
</dbReference>
<keyword evidence="3" id="KW-1185">Reference proteome</keyword>